<dbReference type="EMBL" id="JANQDX010000004">
    <property type="protein sequence ID" value="KAL0925453.1"/>
    <property type="molecule type" value="Genomic_DNA"/>
</dbReference>
<sequence>MEGRLIFKFGDHLQLSFDQSHFAPRDMIKFGQGFEDMEVLFQGPTPSEARSLENQPSHEKKVLEINLPVRERLPTQNSRKRVAELSPKALASRPSVFNRLTFPKILKSDERQTALTPLLPKQKSSSQYEEGSSSTYVLTKSQKRNKYRRFRKRMEKQEQAELEAEMMDLSPFAEESRFHPLSVSRGEENVEKIAASPPRPPFKISKSTPEERRKKWEKDISRIFQRIADQLHTTKGEVIKAMKNTITRDFAELLLREDRDPEDSRLIVQPSQKNKRKFSRQPAVSALADGYESRPHQKRSVNEGIVLVDSSVAPPKVHGRPKVDHPDCQVVPRTSLFKSSRSEIPDRFRRSSKEDRPPTPNDELRSRGRIQTSPLDEVNVGSQKAHASSSGVKKEWRPKVVTPSVVHSPLPTHVEPMDKGKAPMEVDSCEEYHPPHVNPSTGKTIEEMEYL</sequence>
<accession>A0ABD0VSM7</accession>
<keyword evidence="3" id="KW-1185">Reference proteome</keyword>
<organism evidence="2 3">
    <name type="scientific">Dendrobium thyrsiflorum</name>
    <name type="common">Pinecone-like raceme dendrobium</name>
    <name type="synonym">Orchid</name>
    <dbReference type="NCBI Taxonomy" id="117978"/>
    <lineage>
        <taxon>Eukaryota</taxon>
        <taxon>Viridiplantae</taxon>
        <taxon>Streptophyta</taxon>
        <taxon>Embryophyta</taxon>
        <taxon>Tracheophyta</taxon>
        <taxon>Spermatophyta</taxon>
        <taxon>Magnoliopsida</taxon>
        <taxon>Liliopsida</taxon>
        <taxon>Asparagales</taxon>
        <taxon>Orchidaceae</taxon>
        <taxon>Epidendroideae</taxon>
        <taxon>Malaxideae</taxon>
        <taxon>Dendrobiinae</taxon>
        <taxon>Dendrobium</taxon>
    </lineage>
</organism>
<feature type="region of interest" description="Disordered" evidence="1">
    <location>
        <begin position="190"/>
        <end position="211"/>
    </location>
</feature>
<evidence type="ECO:0000313" key="2">
    <source>
        <dbReference type="EMBL" id="KAL0925453.1"/>
    </source>
</evidence>
<feature type="compositionally biased region" description="Polar residues" evidence="1">
    <location>
        <begin position="369"/>
        <end position="391"/>
    </location>
</feature>
<feature type="compositionally biased region" description="Low complexity" evidence="1">
    <location>
        <begin position="121"/>
        <end position="134"/>
    </location>
</feature>
<feature type="region of interest" description="Disordered" evidence="1">
    <location>
        <begin position="116"/>
        <end position="144"/>
    </location>
</feature>
<feature type="compositionally biased region" description="Basic and acidic residues" evidence="1">
    <location>
        <begin position="340"/>
        <end position="366"/>
    </location>
</feature>
<feature type="compositionally biased region" description="Basic and acidic residues" evidence="1">
    <location>
        <begin position="415"/>
        <end position="434"/>
    </location>
</feature>
<name>A0ABD0VSM7_DENTH</name>
<comment type="caution">
    <text evidence="2">The sequence shown here is derived from an EMBL/GenBank/DDBJ whole genome shotgun (WGS) entry which is preliminary data.</text>
</comment>
<evidence type="ECO:0000313" key="3">
    <source>
        <dbReference type="Proteomes" id="UP001552299"/>
    </source>
</evidence>
<reference evidence="2 3" key="1">
    <citation type="journal article" date="2024" name="Plant Biotechnol. J.">
        <title>Dendrobium thyrsiflorum genome and its molecular insights into genes involved in important horticultural traits.</title>
        <authorList>
            <person name="Chen B."/>
            <person name="Wang J.Y."/>
            <person name="Zheng P.J."/>
            <person name="Li K.L."/>
            <person name="Liang Y.M."/>
            <person name="Chen X.F."/>
            <person name="Zhang C."/>
            <person name="Zhao X."/>
            <person name="He X."/>
            <person name="Zhang G.Q."/>
            <person name="Liu Z.J."/>
            <person name="Xu Q."/>
        </authorList>
    </citation>
    <scope>NUCLEOTIDE SEQUENCE [LARGE SCALE GENOMIC DNA]</scope>
    <source>
        <strain evidence="2">GZMU011</strain>
    </source>
</reference>
<dbReference type="Proteomes" id="UP001552299">
    <property type="component" value="Unassembled WGS sequence"/>
</dbReference>
<protein>
    <submittedName>
        <fullName evidence="2">Uncharacterized protein</fullName>
    </submittedName>
</protein>
<evidence type="ECO:0000256" key="1">
    <source>
        <dbReference type="SAM" id="MobiDB-lite"/>
    </source>
</evidence>
<feature type="region of interest" description="Disordered" evidence="1">
    <location>
        <begin position="264"/>
        <end position="451"/>
    </location>
</feature>
<proteinExistence type="predicted"/>
<dbReference type="AlphaFoldDB" id="A0ABD0VSM7"/>
<gene>
    <name evidence="2" type="ORF">M5K25_003785</name>
</gene>